<dbReference type="Gene3D" id="2.60.120.620">
    <property type="entry name" value="q2cbj1_9rhob like domain"/>
    <property type="match status" value="1"/>
</dbReference>
<dbReference type="SUPFAM" id="SSF51197">
    <property type="entry name" value="Clavaminate synthase-like"/>
    <property type="match status" value="1"/>
</dbReference>
<proteinExistence type="predicted"/>
<dbReference type="OrthoDB" id="9798229at2"/>
<evidence type="ECO:0000313" key="2">
    <source>
        <dbReference type="Proteomes" id="UP000199339"/>
    </source>
</evidence>
<dbReference type="SMR" id="A0A1I4US97"/>
<dbReference type="RefSeq" id="WP_092001195.1">
    <property type="nucleotide sequence ID" value="NZ_FOUR01000003.1"/>
</dbReference>
<evidence type="ECO:0008006" key="3">
    <source>
        <dbReference type="Google" id="ProtNLM"/>
    </source>
</evidence>
<dbReference type="InterPro" id="IPR056470">
    <property type="entry name" value="BesD/HalB-like"/>
</dbReference>
<dbReference type="AlphaFoldDB" id="A0A1I4US97"/>
<gene>
    <name evidence="1" type="ORF">SAMN04487961_1541</name>
</gene>
<accession>A0A1I4US97</accession>
<dbReference type="Pfam" id="PF23169">
    <property type="entry name" value="HalD"/>
    <property type="match status" value="1"/>
</dbReference>
<reference evidence="2" key="1">
    <citation type="submission" date="2016-10" db="EMBL/GenBank/DDBJ databases">
        <authorList>
            <person name="Varghese N."/>
            <person name="Submissions S."/>
        </authorList>
    </citation>
    <scope>NUCLEOTIDE SEQUENCE [LARGE SCALE GENOMIC DNA]</scope>
    <source>
        <strain evidence="2">CGMCC 1.6775</strain>
    </source>
</reference>
<protein>
    <recommendedName>
        <fullName evidence="3">ArpA protein</fullName>
    </recommendedName>
</protein>
<evidence type="ECO:0000313" key="1">
    <source>
        <dbReference type="EMBL" id="SFM91798.1"/>
    </source>
</evidence>
<organism evidence="1 2">
    <name type="scientific">Marinobacter pelagius</name>
    <dbReference type="NCBI Taxonomy" id="379482"/>
    <lineage>
        <taxon>Bacteria</taxon>
        <taxon>Pseudomonadati</taxon>
        <taxon>Pseudomonadota</taxon>
        <taxon>Gammaproteobacteria</taxon>
        <taxon>Pseudomonadales</taxon>
        <taxon>Marinobacteraceae</taxon>
        <taxon>Marinobacter</taxon>
    </lineage>
</organism>
<keyword evidence="2" id="KW-1185">Reference proteome</keyword>
<sequence length="244" mass="27990">MENLESLLETHHRDAFPAQKLKTRAEEFSRNGYLKFDIGELIPAQLFDQVIAESDQLLEEHSIRRDVKVASIGYSKRFMSNVTAQGIRDHGTIINALYKSPALRGLLGSIAGDELADCWEEEHFLINKLEREGDTHGWHWGDYPYTVIWILEAPAIEHGGILQCIPHTTWDKQNPQIDQYIVDNPIRSYYHVTGQAYFLKSDTTLHRVTPMKGEVTRIILNTCWASANDKREQVEHETMVAAFI</sequence>
<name>A0A1I4US97_9GAMM</name>
<dbReference type="Proteomes" id="UP000199339">
    <property type="component" value="Unassembled WGS sequence"/>
</dbReference>
<dbReference type="EMBL" id="FOUR01000003">
    <property type="protein sequence ID" value="SFM91798.1"/>
    <property type="molecule type" value="Genomic_DNA"/>
</dbReference>